<dbReference type="Proteomes" id="UP000077734">
    <property type="component" value="Unassembled WGS sequence"/>
</dbReference>
<feature type="domain" description="HNH nuclease" evidence="1">
    <location>
        <begin position="215"/>
        <end position="266"/>
    </location>
</feature>
<dbReference type="EMBL" id="LUUL01000095">
    <property type="protein sequence ID" value="OAI23941.1"/>
    <property type="molecule type" value="Genomic_DNA"/>
</dbReference>
<comment type="caution">
    <text evidence="2">The sequence shown here is derived from an EMBL/GenBank/DDBJ whole genome shotgun (WGS) entry which is preliminary data.</text>
</comment>
<protein>
    <recommendedName>
        <fullName evidence="1">HNH nuclease domain-containing protein</fullName>
    </recommendedName>
</protein>
<dbReference type="RefSeq" id="WP_197485119.1">
    <property type="nucleotide sequence ID" value="NZ_LUUL01000095.1"/>
</dbReference>
<dbReference type="Pfam" id="PF13395">
    <property type="entry name" value="HNH_4"/>
    <property type="match status" value="1"/>
</dbReference>
<organism evidence="2 3">
    <name type="scientific">Methylomonas koyamae</name>
    <dbReference type="NCBI Taxonomy" id="702114"/>
    <lineage>
        <taxon>Bacteria</taxon>
        <taxon>Pseudomonadati</taxon>
        <taxon>Pseudomonadota</taxon>
        <taxon>Gammaproteobacteria</taxon>
        <taxon>Methylococcales</taxon>
        <taxon>Methylococcaceae</taxon>
        <taxon>Methylomonas</taxon>
    </lineage>
</organism>
<proteinExistence type="predicted"/>
<dbReference type="SMART" id="SM00507">
    <property type="entry name" value="HNHc"/>
    <property type="match status" value="1"/>
</dbReference>
<keyword evidence="3" id="KW-1185">Reference proteome</keyword>
<dbReference type="AlphaFoldDB" id="A0AA91DAQ7"/>
<accession>A0AA91DAQ7</accession>
<dbReference type="Gene3D" id="1.10.30.50">
    <property type="match status" value="1"/>
</dbReference>
<name>A0AA91DAQ7_9GAMM</name>
<gene>
    <name evidence="2" type="ORF">A1356_16950</name>
</gene>
<evidence type="ECO:0000313" key="3">
    <source>
        <dbReference type="Proteomes" id="UP000077734"/>
    </source>
</evidence>
<sequence length="345" mass="39201">MIASAERQLLFLQQLQRLFDEGEFVATYKFALLMALAEISVESNHVDGKLEIPMIAIAEKFAELYWPQTVPYSSGTATEILNQNQGKQTAVVNALLRLRQEGATTISEAKKYSSWPTTLRTIGKTVAEMPVKYLQNFGGTQIPFLYEYPNPSGKIVLNEGVALMLRTFHSFIQQMARAGWITHIRKNKRNSQILGQVDALESFMFGTPRACLTQVSELLRKIQSNKCFYCGTALSNQADVDHFVPWSKYPRDLAHNFVLAHASCNRHKSDMLAAERHLDNWLDRNLRYNAELIFELTNFNSDLKCSNRVAYWAYEQGINIGSHSWVDKQLTEPLSRNCLGLILSP</sequence>
<reference evidence="2 3" key="1">
    <citation type="submission" date="2016-03" db="EMBL/GenBank/DDBJ databases">
        <authorList>
            <person name="Heylen K."/>
            <person name="De Vos P."/>
            <person name="Vekeman B."/>
        </authorList>
    </citation>
    <scope>NUCLEOTIDE SEQUENCE [LARGE SCALE GENOMIC DNA]</scope>
    <source>
        <strain evidence="2 3">R-49807</strain>
    </source>
</reference>
<dbReference type="InterPro" id="IPR003615">
    <property type="entry name" value="HNH_nuc"/>
</dbReference>
<evidence type="ECO:0000313" key="2">
    <source>
        <dbReference type="EMBL" id="OAI23941.1"/>
    </source>
</evidence>
<evidence type="ECO:0000259" key="1">
    <source>
        <dbReference type="SMART" id="SM00507"/>
    </source>
</evidence>
<dbReference type="CDD" id="cd00085">
    <property type="entry name" value="HNHc"/>
    <property type="match status" value="1"/>
</dbReference>